<evidence type="ECO:0000256" key="3">
    <source>
        <dbReference type="ARBA" id="ARBA00022801"/>
    </source>
</evidence>
<dbReference type="PANTHER" id="PTHR12801:SF45">
    <property type="entry name" value="RNA EXONUCLEASE 4"/>
    <property type="match status" value="1"/>
</dbReference>
<keyword evidence="1" id="KW-0698">rRNA processing</keyword>
<dbReference type="InterPro" id="IPR036397">
    <property type="entry name" value="RNaseH_sf"/>
</dbReference>
<dbReference type="Gene3D" id="3.30.420.10">
    <property type="entry name" value="Ribonuclease H-like superfamily/Ribonuclease H"/>
    <property type="match status" value="1"/>
</dbReference>
<dbReference type="AlphaFoldDB" id="A0A165BCD4"/>
<feature type="domain" description="Exonuclease" evidence="7">
    <location>
        <begin position="29"/>
        <end position="188"/>
    </location>
</feature>
<dbReference type="GeneID" id="63824411"/>
<keyword evidence="3" id="KW-0378">Hydrolase</keyword>
<evidence type="ECO:0000256" key="2">
    <source>
        <dbReference type="ARBA" id="ARBA00022722"/>
    </source>
</evidence>
<protein>
    <recommendedName>
        <fullName evidence="7">Exonuclease domain-containing protein</fullName>
    </recommendedName>
</protein>
<feature type="compositionally biased region" description="Polar residues" evidence="6">
    <location>
        <begin position="188"/>
        <end position="200"/>
    </location>
</feature>
<dbReference type="InParanoid" id="A0A165BCD4"/>
<keyword evidence="2" id="KW-0540">Nuclease</keyword>
<evidence type="ECO:0000256" key="6">
    <source>
        <dbReference type="SAM" id="MobiDB-lite"/>
    </source>
</evidence>
<keyword evidence="9" id="KW-1185">Reference proteome</keyword>
<dbReference type="RefSeq" id="XP_040758470.1">
    <property type="nucleotide sequence ID" value="XM_040907382.1"/>
</dbReference>
<accession>A0A165BCD4</accession>
<dbReference type="InterPro" id="IPR047021">
    <property type="entry name" value="REXO1/3/4-like"/>
</dbReference>
<dbReference type="STRING" id="1314785.A0A165BCD4"/>
<dbReference type="SUPFAM" id="SSF53098">
    <property type="entry name" value="Ribonuclease H-like"/>
    <property type="match status" value="1"/>
</dbReference>
<gene>
    <name evidence="8" type="ORF">LAESUDRAFT_717989</name>
</gene>
<dbReference type="GO" id="GO:0005634">
    <property type="term" value="C:nucleus"/>
    <property type="evidence" value="ECO:0007669"/>
    <property type="project" value="TreeGrafter"/>
</dbReference>
<keyword evidence="4" id="KW-0269">Exonuclease</keyword>
<sequence length="240" mass="26966">MHNGDSISSLRSMIAGTLFVLPHRTQPGKYLAIDCEMFGMGQNGSRWHEICLTSALNWRVVDYRTQFSGIRPDEIVHAKPLKEAQKQVAGLLEYRILVGHTVHNDSMVHLLLARDFLLTIHHLVGVTHPAPTLVKTRYGNSHAFAPRCSAALLRQELGVMKQEGEHSNVIDAWATTAVYRLHRRDWENGQSHKPSSASQSKNRKRAEAEIDSRRKKTDGGEEDEGSIADDSGIWKRSIDI</sequence>
<evidence type="ECO:0000313" key="8">
    <source>
        <dbReference type="EMBL" id="KZT00730.1"/>
    </source>
</evidence>
<dbReference type="OrthoDB" id="8191639at2759"/>
<evidence type="ECO:0000256" key="4">
    <source>
        <dbReference type="ARBA" id="ARBA00022839"/>
    </source>
</evidence>
<dbReference type="Proteomes" id="UP000076871">
    <property type="component" value="Unassembled WGS sequence"/>
</dbReference>
<dbReference type="GO" id="GO:0003676">
    <property type="term" value="F:nucleic acid binding"/>
    <property type="evidence" value="ECO:0007669"/>
    <property type="project" value="InterPro"/>
</dbReference>
<organism evidence="8 9">
    <name type="scientific">Laetiporus sulphureus 93-53</name>
    <dbReference type="NCBI Taxonomy" id="1314785"/>
    <lineage>
        <taxon>Eukaryota</taxon>
        <taxon>Fungi</taxon>
        <taxon>Dikarya</taxon>
        <taxon>Basidiomycota</taxon>
        <taxon>Agaricomycotina</taxon>
        <taxon>Agaricomycetes</taxon>
        <taxon>Polyporales</taxon>
        <taxon>Laetiporus</taxon>
    </lineage>
</organism>
<dbReference type="GO" id="GO:0006364">
    <property type="term" value="P:rRNA processing"/>
    <property type="evidence" value="ECO:0007669"/>
    <property type="project" value="UniProtKB-KW"/>
</dbReference>
<dbReference type="EMBL" id="KV427679">
    <property type="protein sequence ID" value="KZT00730.1"/>
    <property type="molecule type" value="Genomic_DNA"/>
</dbReference>
<comment type="function">
    <text evidence="5">Exoribonuclease involved in ribosome biosynthesis. Involved in the processing of ITS1, the internal transcribed spacer localized between the 18S and 5.8S rRNAs.</text>
</comment>
<evidence type="ECO:0000256" key="1">
    <source>
        <dbReference type="ARBA" id="ARBA00022552"/>
    </source>
</evidence>
<evidence type="ECO:0000313" key="9">
    <source>
        <dbReference type="Proteomes" id="UP000076871"/>
    </source>
</evidence>
<dbReference type="InterPro" id="IPR012337">
    <property type="entry name" value="RNaseH-like_sf"/>
</dbReference>
<reference evidence="8 9" key="1">
    <citation type="journal article" date="2016" name="Mol. Biol. Evol.">
        <title>Comparative Genomics of Early-Diverging Mushroom-Forming Fungi Provides Insights into the Origins of Lignocellulose Decay Capabilities.</title>
        <authorList>
            <person name="Nagy L.G."/>
            <person name="Riley R."/>
            <person name="Tritt A."/>
            <person name="Adam C."/>
            <person name="Daum C."/>
            <person name="Floudas D."/>
            <person name="Sun H."/>
            <person name="Yadav J.S."/>
            <person name="Pangilinan J."/>
            <person name="Larsson K.H."/>
            <person name="Matsuura K."/>
            <person name="Barry K."/>
            <person name="Labutti K."/>
            <person name="Kuo R."/>
            <person name="Ohm R.A."/>
            <person name="Bhattacharya S.S."/>
            <person name="Shirouzu T."/>
            <person name="Yoshinaga Y."/>
            <person name="Martin F.M."/>
            <person name="Grigoriev I.V."/>
            <person name="Hibbett D.S."/>
        </authorList>
    </citation>
    <scope>NUCLEOTIDE SEQUENCE [LARGE SCALE GENOMIC DNA]</scope>
    <source>
        <strain evidence="8 9">93-53</strain>
    </source>
</reference>
<evidence type="ECO:0000256" key="5">
    <source>
        <dbReference type="ARBA" id="ARBA00025599"/>
    </source>
</evidence>
<feature type="region of interest" description="Disordered" evidence="6">
    <location>
        <begin position="185"/>
        <end position="240"/>
    </location>
</feature>
<name>A0A165BCD4_9APHY</name>
<dbReference type="SMART" id="SM00479">
    <property type="entry name" value="EXOIII"/>
    <property type="match status" value="1"/>
</dbReference>
<dbReference type="GO" id="GO:0004527">
    <property type="term" value="F:exonuclease activity"/>
    <property type="evidence" value="ECO:0007669"/>
    <property type="project" value="UniProtKB-KW"/>
</dbReference>
<proteinExistence type="predicted"/>
<dbReference type="PANTHER" id="PTHR12801">
    <property type="entry name" value="RNA EXONUCLEASE REXO1 / RECO3 FAMILY MEMBER-RELATED"/>
    <property type="match status" value="1"/>
</dbReference>
<dbReference type="InterPro" id="IPR013520">
    <property type="entry name" value="Ribonucl_H"/>
</dbReference>
<evidence type="ECO:0000259" key="7">
    <source>
        <dbReference type="SMART" id="SM00479"/>
    </source>
</evidence>